<proteinExistence type="predicted"/>
<name>A0A7J9MVI8_GOSSC</name>
<evidence type="ECO:0000313" key="2">
    <source>
        <dbReference type="Proteomes" id="UP000593576"/>
    </source>
</evidence>
<gene>
    <name evidence="1" type="ORF">Goshw_022072</name>
</gene>
<reference evidence="1 2" key="1">
    <citation type="journal article" date="2019" name="Genome Biol. Evol.">
        <title>Insights into the evolution of the New World diploid cottons (Gossypium, subgenus Houzingenia) based on genome sequencing.</title>
        <authorList>
            <person name="Grover C.E."/>
            <person name="Arick M.A. 2nd"/>
            <person name="Thrash A."/>
            <person name="Conover J.L."/>
            <person name="Sanders W.S."/>
            <person name="Peterson D.G."/>
            <person name="Frelichowski J.E."/>
            <person name="Scheffler J.A."/>
            <person name="Scheffler B.E."/>
            <person name="Wendel J.F."/>
        </authorList>
    </citation>
    <scope>NUCLEOTIDE SEQUENCE [LARGE SCALE GENOMIC DNA]</scope>
    <source>
        <strain evidence="1">1</strain>
        <tissue evidence="1">Leaf</tissue>
    </source>
</reference>
<keyword evidence="2" id="KW-1185">Reference proteome</keyword>
<feature type="non-terminal residue" evidence="1">
    <location>
        <position position="1"/>
    </location>
</feature>
<accession>A0A7J9MVI8</accession>
<protein>
    <submittedName>
        <fullName evidence="1">Uncharacterized protein</fullName>
    </submittedName>
</protein>
<comment type="caution">
    <text evidence="1">The sequence shown here is derived from an EMBL/GenBank/DDBJ whole genome shotgun (WGS) entry which is preliminary data.</text>
</comment>
<dbReference type="EMBL" id="JABFAF010000013">
    <property type="protein sequence ID" value="MBA0874786.1"/>
    <property type="molecule type" value="Genomic_DNA"/>
</dbReference>
<dbReference type="AlphaFoldDB" id="A0A7J9MVI8"/>
<organism evidence="1 2">
    <name type="scientific">Gossypium schwendimanii</name>
    <name type="common">Cotton</name>
    <dbReference type="NCBI Taxonomy" id="34291"/>
    <lineage>
        <taxon>Eukaryota</taxon>
        <taxon>Viridiplantae</taxon>
        <taxon>Streptophyta</taxon>
        <taxon>Embryophyta</taxon>
        <taxon>Tracheophyta</taxon>
        <taxon>Spermatophyta</taxon>
        <taxon>Magnoliopsida</taxon>
        <taxon>eudicotyledons</taxon>
        <taxon>Gunneridae</taxon>
        <taxon>Pentapetalae</taxon>
        <taxon>rosids</taxon>
        <taxon>malvids</taxon>
        <taxon>Malvales</taxon>
        <taxon>Malvaceae</taxon>
        <taxon>Malvoideae</taxon>
        <taxon>Gossypium</taxon>
    </lineage>
</organism>
<dbReference type="Proteomes" id="UP000593576">
    <property type="component" value="Unassembled WGS sequence"/>
</dbReference>
<sequence>EGVQQNNYHFIVYRQYKLYKRVLLKC</sequence>
<evidence type="ECO:0000313" key="1">
    <source>
        <dbReference type="EMBL" id="MBA0874786.1"/>
    </source>
</evidence>